<keyword evidence="1" id="KW-1133">Transmembrane helix</keyword>
<evidence type="ECO:0000259" key="2">
    <source>
        <dbReference type="PROSITE" id="PS50109"/>
    </source>
</evidence>
<feature type="transmembrane region" description="Helical" evidence="1">
    <location>
        <begin position="136"/>
        <end position="160"/>
    </location>
</feature>
<name>A0A7V4U1V5_CALAY</name>
<reference evidence="3" key="1">
    <citation type="journal article" date="2020" name="mSystems">
        <title>Genome- and Community-Level Interaction Insights into Carbon Utilization and Element Cycling Functions of Hydrothermarchaeota in Hydrothermal Sediment.</title>
        <authorList>
            <person name="Zhou Z."/>
            <person name="Liu Y."/>
            <person name="Xu W."/>
            <person name="Pan J."/>
            <person name="Luo Z.H."/>
            <person name="Li M."/>
        </authorList>
    </citation>
    <scope>NUCLEOTIDE SEQUENCE [LARGE SCALE GENOMIC DNA]</scope>
    <source>
        <strain evidence="3">HyVt-577</strain>
    </source>
</reference>
<dbReference type="GO" id="GO:0000155">
    <property type="term" value="F:phosphorelay sensor kinase activity"/>
    <property type="evidence" value="ECO:0007669"/>
    <property type="project" value="InterPro"/>
</dbReference>
<keyword evidence="1" id="KW-0812">Transmembrane</keyword>
<dbReference type="PANTHER" id="PTHR34220:SF7">
    <property type="entry name" value="SENSOR HISTIDINE KINASE YPDA"/>
    <property type="match status" value="1"/>
</dbReference>
<feature type="domain" description="Histidine kinase" evidence="2">
    <location>
        <begin position="274"/>
        <end position="366"/>
    </location>
</feature>
<dbReference type="EMBL" id="DRQG01000107">
    <property type="protein sequence ID" value="HGY56309.1"/>
    <property type="molecule type" value="Genomic_DNA"/>
</dbReference>
<dbReference type="SUPFAM" id="SSF55874">
    <property type="entry name" value="ATPase domain of HSP90 chaperone/DNA topoisomerase II/histidine kinase"/>
    <property type="match status" value="1"/>
</dbReference>
<keyword evidence="1" id="KW-0472">Membrane</keyword>
<dbReference type="PROSITE" id="PS50109">
    <property type="entry name" value="HIS_KIN"/>
    <property type="match status" value="1"/>
</dbReference>
<proteinExistence type="predicted"/>
<comment type="caution">
    <text evidence="3">The sequence shown here is derived from an EMBL/GenBank/DDBJ whole genome shotgun (WGS) entry which is preliminary data.</text>
</comment>
<dbReference type="InterPro" id="IPR010559">
    <property type="entry name" value="Sig_transdc_His_kin_internal"/>
</dbReference>
<dbReference type="InterPro" id="IPR036890">
    <property type="entry name" value="HATPase_C_sf"/>
</dbReference>
<feature type="transmembrane region" description="Helical" evidence="1">
    <location>
        <begin position="37"/>
        <end position="59"/>
    </location>
</feature>
<organism evidence="3">
    <name type="scientific">Caldithrix abyssi</name>
    <dbReference type="NCBI Taxonomy" id="187145"/>
    <lineage>
        <taxon>Bacteria</taxon>
        <taxon>Pseudomonadati</taxon>
        <taxon>Calditrichota</taxon>
        <taxon>Calditrichia</taxon>
        <taxon>Calditrichales</taxon>
        <taxon>Calditrichaceae</taxon>
        <taxon>Caldithrix</taxon>
    </lineage>
</organism>
<dbReference type="Proteomes" id="UP000885779">
    <property type="component" value="Unassembled WGS sequence"/>
</dbReference>
<sequence length="366" mass="41911">MIGFIKKNIYWGILILLLWGFFYLLKAQRFPAFTAPFLLGLAYAFGITLTLYFLHRMLLNRLHIFSFRAQWILKSILYACGIFIGYLFIQIPETLLFTPYRIFLDNTIYGFFRGLTFLFTAPLSGNDPGRIISPDALATLVSFTALLILIALTAFTLSYVETRWRMLNLERQQQQTRLKVLEMQMQPHFLFNTLNSIVSIVQKEPAAAEKLLIHLSDFLRYNFAAAEKQFATVAEEIEFAEHYLKLMSARYNGSIGWEIDVSPECARSRIPVMLLQPLVENSVKHGMSEDHPLHIRITCSVQDKTVTLHIQDNGVGLASEDIKSVVRPGHSLDIIRQRLKLLYADKAGFDMRSDRGTEVTVTFPEG</sequence>
<dbReference type="PANTHER" id="PTHR34220">
    <property type="entry name" value="SENSOR HISTIDINE KINASE YPDA"/>
    <property type="match status" value="1"/>
</dbReference>
<dbReference type="Pfam" id="PF02518">
    <property type="entry name" value="HATPase_c"/>
    <property type="match status" value="1"/>
</dbReference>
<protein>
    <recommendedName>
        <fullName evidence="2">Histidine kinase domain-containing protein</fullName>
    </recommendedName>
</protein>
<gene>
    <name evidence="3" type="ORF">ENK44_11430</name>
</gene>
<dbReference type="Pfam" id="PF06580">
    <property type="entry name" value="His_kinase"/>
    <property type="match status" value="1"/>
</dbReference>
<dbReference type="AlphaFoldDB" id="A0A7V4U1V5"/>
<dbReference type="InterPro" id="IPR003594">
    <property type="entry name" value="HATPase_dom"/>
</dbReference>
<evidence type="ECO:0000256" key="1">
    <source>
        <dbReference type="SAM" id="Phobius"/>
    </source>
</evidence>
<dbReference type="InterPro" id="IPR005467">
    <property type="entry name" value="His_kinase_dom"/>
</dbReference>
<dbReference type="InterPro" id="IPR050640">
    <property type="entry name" value="Bact_2-comp_sensor_kinase"/>
</dbReference>
<feature type="transmembrane region" description="Helical" evidence="1">
    <location>
        <begin position="9"/>
        <end position="25"/>
    </location>
</feature>
<dbReference type="GO" id="GO:0016020">
    <property type="term" value="C:membrane"/>
    <property type="evidence" value="ECO:0007669"/>
    <property type="project" value="InterPro"/>
</dbReference>
<evidence type="ECO:0000313" key="3">
    <source>
        <dbReference type="EMBL" id="HGY56309.1"/>
    </source>
</evidence>
<dbReference type="Gene3D" id="3.30.565.10">
    <property type="entry name" value="Histidine kinase-like ATPase, C-terminal domain"/>
    <property type="match status" value="1"/>
</dbReference>
<feature type="transmembrane region" description="Helical" evidence="1">
    <location>
        <begin position="71"/>
        <end position="89"/>
    </location>
</feature>
<accession>A0A7V4U1V5</accession>